<comment type="caution">
    <text evidence="2">The sequence shown here is derived from an EMBL/GenBank/DDBJ whole genome shotgun (WGS) entry which is preliminary data.</text>
</comment>
<organism evidence="2 3">
    <name type="scientific">Cyclotella atomus</name>
    <dbReference type="NCBI Taxonomy" id="382360"/>
    <lineage>
        <taxon>Eukaryota</taxon>
        <taxon>Sar</taxon>
        <taxon>Stramenopiles</taxon>
        <taxon>Ochrophyta</taxon>
        <taxon>Bacillariophyta</taxon>
        <taxon>Coscinodiscophyceae</taxon>
        <taxon>Thalassiosirophycidae</taxon>
        <taxon>Stephanodiscales</taxon>
        <taxon>Stephanodiscaceae</taxon>
        <taxon>Cyclotella</taxon>
    </lineage>
</organism>
<dbReference type="Proteomes" id="UP001530400">
    <property type="component" value="Unassembled WGS sequence"/>
</dbReference>
<feature type="compositionally biased region" description="Low complexity" evidence="1">
    <location>
        <begin position="14"/>
        <end position="24"/>
    </location>
</feature>
<protein>
    <submittedName>
        <fullName evidence="2">Uncharacterized protein</fullName>
    </submittedName>
</protein>
<accession>A0ABD3NWZ8</accession>
<evidence type="ECO:0000313" key="2">
    <source>
        <dbReference type="EMBL" id="KAL3780244.1"/>
    </source>
</evidence>
<evidence type="ECO:0000313" key="3">
    <source>
        <dbReference type="Proteomes" id="UP001530400"/>
    </source>
</evidence>
<keyword evidence="3" id="KW-1185">Reference proteome</keyword>
<feature type="compositionally biased region" description="Basic and acidic residues" evidence="1">
    <location>
        <begin position="1"/>
        <end position="10"/>
    </location>
</feature>
<dbReference type="EMBL" id="JALLPJ020000900">
    <property type="protein sequence ID" value="KAL3780244.1"/>
    <property type="molecule type" value="Genomic_DNA"/>
</dbReference>
<name>A0ABD3NWZ8_9STRA</name>
<gene>
    <name evidence="2" type="ORF">ACHAWO_010538</name>
</gene>
<feature type="region of interest" description="Disordered" evidence="1">
    <location>
        <begin position="1"/>
        <end position="29"/>
    </location>
</feature>
<evidence type="ECO:0000256" key="1">
    <source>
        <dbReference type="SAM" id="MobiDB-lite"/>
    </source>
</evidence>
<dbReference type="AlphaFoldDB" id="A0ABD3NWZ8"/>
<proteinExistence type="predicted"/>
<sequence length="71" mass="8013">MKVARPRRDACGMSSTSESSGSKSPPRCGTISWIRLQEHQQTYTSDLLKADPPFKTTRIELNSTREDRIDS</sequence>
<reference evidence="2 3" key="1">
    <citation type="submission" date="2024-10" db="EMBL/GenBank/DDBJ databases">
        <title>Updated reference genomes for cyclostephanoid diatoms.</title>
        <authorList>
            <person name="Roberts W.R."/>
            <person name="Alverson A.J."/>
        </authorList>
    </citation>
    <scope>NUCLEOTIDE SEQUENCE [LARGE SCALE GENOMIC DNA]</scope>
    <source>
        <strain evidence="2 3">AJA010-31</strain>
    </source>
</reference>